<evidence type="ECO:0000256" key="2">
    <source>
        <dbReference type="ARBA" id="ARBA00022729"/>
    </source>
</evidence>
<keyword evidence="2 8" id="KW-0732">Signal</keyword>
<protein>
    <recommendedName>
        <fullName evidence="11">Lipopeptide</fullName>
    </recommendedName>
</protein>
<evidence type="ECO:0000256" key="1">
    <source>
        <dbReference type="ARBA" id="ARBA00004459"/>
    </source>
</evidence>
<evidence type="ECO:0000313" key="9">
    <source>
        <dbReference type="EMBL" id="OEF26095.1"/>
    </source>
</evidence>
<dbReference type="STRING" id="1188252.A1QC_07425"/>
<evidence type="ECO:0000256" key="6">
    <source>
        <dbReference type="ARBA" id="ARBA00023288"/>
    </source>
</evidence>
<evidence type="ECO:0000256" key="4">
    <source>
        <dbReference type="ARBA" id="ARBA00023139"/>
    </source>
</evidence>
<evidence type="ECO:0000313" key="10">
    <source>
        <dbReference type="Proteomes" id="UP000094070"/>
    </source>
</evidence>
<name>A0A1E5E351_9VIBR</name>
<dbReference type="GO" id="GO:0009279">
    <property type="term" value="C:cell outer membrane"/>
    <property type="evidence" value="ECO:0007669"/>
    <property type="project" value="UniProtKB-SubCell"/>
</dbReference>
<comment type="caution">
    <text evidence="9">The sequence shown here is derived from an EMBL/GenBank/DDBJ whole genome shotgun (WGS) entry which is preliminary data.</text>
</comment>
<feature type="signal peptide" evidence="8">
    <location>
        <begin position="1"/>
        <end position="17"/>
    </location>
</feature>
<comment type="subcellular location">
    <subcellularLocation>
        <location evidence="1">Cell outer membrane</location>
        <topology evidence="1">Lipid-anchor</topology>
    </subcellularLocation>
</comment>
<gene>
    <name evidence="9" type="ORF">A1QC_07425</name>
</gene>
<evidence type="ECO:0000256" key="5">
    <source>
        <dbReference type="ARBA" id="ARBA00023237"/>
    </source>
</evidence>
<dbReference type="PROSITE" id="PS51257">
    <property type="entry name" value="PROKAR_LIPOPROTEIN"/>
    <property type="match status" value="1"/>
</dbReference>
<dbReference type="EMBL" id="AJYK02000052">
    <property type="protein sequence ID" value="OEF26095.1"/>
    <property type="molecule type" value="Genomic_DNA"/>
</dbReference>
<keyword evidence="10" id="KW-1185">Reference proteome</keyword>
<evidence type="ECO:0000256" key="8">
    <source>
        <dbReference type="SAM" id="SignalP"/>
    </source>
</evidence>
<feature type="compositionally biased region" description="Polar residues" evidence="7">
    <location>
        <begin position="60"/>
        <end position="74"/>
    </location>
</feature>
<keyword evidence="4" id="KW-0564">Palmitate</keyword>
<reference evidence="9 10" key="1">
    <citation type="journal article" date="2012" name="Science">
        <title>Ecological populations of bacteria act as socially cohesive units of antibiotic production and resistance.</title>
        <authorList>
            <person name="Cordero O.X."/>
            <person name="Wildschutte H."/>
            <person name="Kirkup B."/>
            <person name="Proehl S."/>
            <person name="Ngo L."/>
            <person name="Hussain F."/>
            <person name="Le Roux F."/>
            <person name="Mincer T."/>
            <person name="Polz M.F."/>
        </authorList>
    </citation>
    <scope>NUCLEOTIDE SEQUENCE [LARGE SCALE GENOMIC DNA]</scope>
    <source>
        <strain evidence="9 10">1S-45</strain>
    </source>
</reference>
<keyword evidence="5" id="KW-0998">Cell outer membrane</keyword>
<evidence type="ECO:0008006" key="11">
    <source>
        <dbReference type="Google" id="ProtNLM"/>
    </source>
</evidence>
<organism evidence="9 10">
    <name type="scientific">Vibrio rumoiensis 1S-45</name>
    <dbReference type="NCBI Taxonomy" id="1188252"/>
    <lineage>
        <taxon>Bacteria</taxon>
        <taxon>Pseudomonadati</taxon>
        <taxon>Pseudomonadota</taxon>
        <taxon>Gammaproteobacteria</taxon>
        <taxon>Vibrionales</taxon>
        <taxon>Vibrionaceae</taxon>
        <taxon>Vibrio</taxon>
    </lineage>
</organism>
<evidence type="ECO:0000256" key="3">
    <source>
        <dbReference type="ARBA" id="ARBA00023136"/>
    </source>
</evidence>
<sequence length="74" mass="7495">MKKPILAGIMLSVTVLAGCGQTGALYLPQDAPEPVNTEAVSIKGSDGSVTKQPAADQAVSAAQSTLPESEQQAQ</sequence>
<dbReference type="OrthoDB" id="8550022at2"/>
<feature type="region of interest" description="Disordered" evidence="7">
    <location>
        <begin position="42"/>
        <end position="74"/>
    </location>
</feature>
<dbReference type="InterPro" id="IPR032831">
    <property type="entry name" value="LptM_cons"/>
</dbReference>
<dbReference type="AlphaFoldDB" id="A0A1E5E351"/>
<dbReference type="NCBIfam" id="NF047847">
    <property type="entry name" value="SS_mature_LptM"/>
    <property type="match status" value="1"/>
</dbReference>
<dbReference type="Pfam" id="PF13627">
    <property type="entry name" value="LptM_cons"/>
    <property type="match status" value="1"/>
</dbReference>
<keyword evidence="3" id="KW-0472">Membrane</keyword>
<keyword evidence="6" id="KW-0449">Lipoprotein</keyword>
<proteinExistence type="predicted"/>
<evidence type="ECO:0000256" key="7">
    <source>
        <dbReference type="SAM" id="MobiDB-lite"/>
    </source>
</evidence>
<dbReference type="Proteomes" id="UP000094070">
    <property type="component" value="Unassembled WGS sequence"/>
</dbReference>
<accession>A0A1E5E351</accession>
<feature type="chain" id="PRO_5009174657" description="Lipopeptide" evidence="8">
    <location>
        <begin position="18"/>
        <end position="74"/>
    </location>
</feature>